<reference evidence="2" key="1">
    <citation type="submission" date="2023-06" db="EMBL/GenBank/DDBJ databases">
        <title>MT1 and MT2 Draft Genomes of Novel Species.</title>
        <authorList>
            <person name="Venkateswaran K."/>
        </authorList>
    </citation>
    <scope>NUCLEOTIDE SEQUENCE</scope>
    <source>
        <strain evidence="2">F6_8S_P_1B</strain>
    </source>
</reference>
<proteinExistence type="predicted"/>
<dbReference type="PANTHER" id="PTHR42686">
    <property type="entry name" value="GH17980P-RELATED"/>
    <property type="match status" value="1"/>
</dbReference>
<accession>A0ABT8K8Z5</accession>
<protein>
    <submittedName>
        <fullName evidence="2">Aldo/keto reductase</fullName>
    </submittedName>
</protein>
<keyword evidence="3" id="KW-1185">Reference proteome</keyword>
<dbReference type="EMBL" id="JAROCF010000001">
    <property type="protein sequence ID" value="MDN4613915.1"/>
    <property type="molecule type" value="Genomic_DNA"/>
</dbReference>
<name>A0ABT8K8Z5_9MICO</name>
<gene>
    <name evidence="2" type="ORF">P5G50_05555</name>
</gene>
<feature type="domain" description="NADP-dependent oxidoreductase" evidence="1">
    <location>
        <begin position="15"/>
        <end position="303"/>
    </location>
</feature>
<organism evidence="2 3">
    <name type="scientific">Leifsonia williamsii</name>
    <dbReference type="NCBI Taxonomy" id="3035919"/>
    <lineage>
        <taxon>Bacteria</taxon>
        <taxon>Bacillati</taxon>
        <taxon>Actinomycetota</taxon>
        <taxon>Actinomycetes</taxon>
        <taxon>Micrococcales</taxon>
        <taxon>Microbacteriaceae</taxon>
        <taxon>Leifsonia</taxon>
    </lineage>
</organism>
<dbReference type="PANTHER" id="PTHR42686:SF1">
    <property type="entry name" value="GH17980P-RELATED"/>
    <property type="match status" value="1"/>
</dbReference>
<dbReference type="Gene3D" id="3.20.20.100">
    <property type="entry name" value="NADP-dependent oxidoreductase domain"/>
    <property type="match status" value="1"/>
</dbReference>
<comment type="caution">
    <text evidence="2">The sequence shown here is derived from an EMBL/GenBank/DDBJ whole genome shotgun (WGS) entry which is preliminary data.</text>
</comment>
<dbReference type="InterPro" id="IPR036812">
    <property type="entry name" value="NAD(P)_OxRdtase_dom_sf"/>
</dbReference>
<dbReference type="Pfam" id="PF00248">
    <property type="entry name" value="Aldo_ket_red"/>
    <property type="match status" value="1"/>
</dbReference>
<sequence>MRERGLPGTGLRLTELGFGAASLGNLYVETPDEVAAATVDAAWEAGIRYFDTAPHYGLGLSERRLGAALRGRPRDEYVLSTKVGRLLVPRVPPADRDDDIFEVPGDLTRRWDFTRDGVRRSIDESLARLGVDRIDIAYVHDPDASGVPGAAASAAEALIELREEGVLRAVGIGTNSVDAALHLLSETDIDTAMIAGRVTLLDHGRVEELLAAAGTRRLVAAAVFNGGLLAVPRPASGAHFDYRPAPDELLARANRIADVAQAHGATLPQAALAYPLTFPGVATRVVGMRTPEEVSANVALATAEPPAALWDALRAASLLD</sequence>
<dbReference type="CDD" id="cd19152">
    <property type="entry name" value="AKR_AKR15A"/>
    <property type="match status" value="1"/>
</dbReference>
<dbReference type="Proteomes" id="UP001174208">
    <property type="component" value="Unassembled WGS sequence"/>
</dbReference>
<evidence type="ECO:0000313" key="2">
    <source>
        <dbReference type="EMBL" id="MDN4613915.1"/>
    </source>
</evidence>
<dbReference type="RefSeq" id="WP_301210338.1">
    <property type="nucleotide sequence ID" value="NZ_JAROCF010000001.1"/>
</dbReference>
<evidence type="ECO:0000259" key="1">
    <source>
        <dbReference type="Pfam" id="PF00248"/>
    </source>
</evidence>
<dbReference type="InterPro" id="IPR020471">
    <property type="entry name" value="AKR"/>
</dbReference>
<dbReference type="SUPFAM" id="SSF51430">
    <property type="entry name" value="NAD(P)-linked oxidoreductase"/>
    <property type="match status" value="1"/>
</dbReference>
<dbReference type="InterPro" id="IPR023210">
    <property type="entry name" value="NADP_OxRdtase_dom"/>
</dbReference>
<evidence type="ECO:0000313" key="3">
    <source>
        <dbReference type="Proteomes" id="UP001174208"/>
    </source>
</evidence>